<proteinExistence type="predicted"/>
<accession>A0AC34F0L6</accession>
<sequence length="337" mass="38158">MRRVSKRSHALKKSRKFQENYATDGVIFRQKSLLNKRGSECFSVGTCIIRLQDFSDNFNTFNNTVWTVANHNLIRKYEHISSDGLYECYKPTDRYTRWLPHFPNDYISIDDVISIEDNYESRICVRLPSRERIVATVEASTRDRLAKGLPPVAPYDPTLFDQERSQSAISENENTQTESIASQASTSTFGSCGTLADFDGSGNADDVFAVGNGMYNDHVYPPNIGHGMYSGDNGYSPDIGHGMYSDNVYPPDIGHGMYSDNVYPPDIGHGMYNYGDPSHSFYYDQIQQQQQPAFPYGNELLNCEDFSSQLFLLPPPPETFSYIPPPPPPYYYGNFGF</sequence>
<reference evidence="2" key="1">
    <citation type="submission" date="2022-11" db="UniProtKB">
        <authorList>
            <consortium name="WormBaseParasite"/>
        </authorList>
    </citation>
    <scope>IDENTIFICATION</scope>
</reference>
<organism evidence="1 2">
    <name type="scientific">Panagrolaimus sp. ES5</name>
    <dbReference type="NCBI Taxonomy" id="591445"/>
    <lineage>
        <taxon>Eukaryota</taxon>
        <taxon>Metazoa</taxon>
        <taxon>Ecdysozoa</taxon>
        <taxon>Nematoda</taxon>
        <taxon>Chromadorea</taxon>
        <taxon>Rhabditida</taxon>
        <taxon>Tylenchina</taxon>
        <taxon>Panagrolaimomorpha</taxon>
        <taxon>Panagrolaimoidea</taxon>
        <taxon>Panagrolaimidae</taxon>
        <taxon>Panagrolaimus</taxon>
    </lineage>
</organism>
<name>A0AC34F0L6_9BILA</name>
<dbReference type="WBParaSite" id="ES5_v2.g10546.t1">
    <property type="protein sequence ID" value="ES5_v2.g10546.t1"/>
    <property type="gene ID" value="ES5_v2.g10546"/>
</dbReference>
<evidence type="ECO:0000313" key="2">
    <source>
        <dbReference type="WBParaSite" id="ES5_v2.g10546.t1"/>
    </source>
</evidence>
<evidence type="ECO:0000313" key="1">
    <source>
        <dbReference type="Proteomes" id="UP000887579"/>
    </source>
</evidence>
<dbReference type="Proteomes" id="UP000887579">
    <property type="component" value="Unplaced"/>
</dbReference>
<protein>
    <submittedName>
        <fullName evidence="2">Uncharacterized protein</fullName>
    </submittedName>
</protein>